<proteinExistence type="predicted"/>
<protein>
    <submittedName>
        <fullName evidence="3">Integrase catalytic domain-containing protein</fullName>
    </submittedName>
</protein>
<dbReference type="InterPro" id="IPR001584">
    <property type="entry name" value="Integrase_cat-core"/>
</dbReference>
<dbReference type="GO" id="GO:0015074">
    <property type="term" value="P:DNA integration"/>
    <property type="evidence" value="ECO:0007669"/>
    <property type="project" value="InterPro"/>
</dbReference>
<dbReference type="InterPro" id="IPR036397">
    <property type="entry name" value="RNaseH_sf"/>
</dbReference>
<sequence>MIIRRRIATVMAPVEEYDLKLTVSVVKFADNRADALTRIPRRWLTPTDLPETQNCAAAVAPQLDQRIMRIHCISGHPGVKRTFYFVKRSDPTVSKRLVSQVVNSCDICRSVDPAPVKWRHGNLSVERVWQRVSMDIIHFRGRIYLTLIDCGASRYAIWRSLKCHSSAAVGEQLESIFCERGAPEELLTDNDTAFRD</sequence>
<accession>A0A5S6QKJ0</accession>
<dbReference type="PANTHER" id="PTHR37984">
    <property type="entry name" value="PROTEIN CBG26694"/>
    <property type="match status" value="1"/>
</dbReference>
<dbReference type="WBParaSite" id="TMUE_2000007684.1">
    <property type="protein sequence ID" value="TMUE_2000007684.1"/>
    <property type="gene ID" value="WBGene00287451"/>
</dbReference>
<dbReference type="PANTHER" id="PTHR37984:SF5">
    <property type="entry name" value="PROTEIN NYNRIN-LIKE"/>
    <property type="match status" value="1"/>
</dbReference>
<dbReference type="InterPro" id="IPR012337">
    <property type="entry name" value="RNaseH-like_sf"/>
</dbReference>
<dbReference type="PROSITE" id="PS50994">
    <property type="entry name" value="INTEGRASE"/>
    <property type="match status" value="1"/>
</dbReference>
<dbReference type="STRING" id="70415.A0A5S6QKJ0"/>
<evidence type="ECO:0000313" key="3">
    <source>
        <dbReference type="WBParaSite" id="TMUE_2000007684.1"/>
    </source>
</evidence>
<organism evidence="2 3">
    <name type="scientific">Trichuris muris</name>
    <name type="common">Mouse whipworm</name>
    <dbReference type="NCBI Taxonomy" id="70415"/>
    <lineage>
        <taxon>Eukaryota</taxon>
        <taxon>Metazoa</taxon>
        <taxon>Ecdysozoa</taxon>
        <taxon>Nematoda</taxon>
        <taxon>Enoplea</taxon>
        <taxon>Dorylaimia</taxon>
        <taxon>Trichinellida</taxon>
        <taxon>Trichuridae</taxon>
        <taxon>Trichuris</taxon>
    </lineage>
</organism>
<feature type="domain" description="Integrase catalytic" evidence="1">
    <location>
        <begin position="111"/>
        <end position="196"/>
    </location>
</feature>
<evidence type="ECO:0000259" key="1">
    <source>
        <dbReference type="PROSITE" id="PS50994"/>
    </source>
</evidence>
<reference evidence="3" key="1">
    <citation type="submission" date="2019-12" db="UniProtKB">
        <authorList>
            <consortium name="WormBaseParasite"/>
        </authorList>
    </citation>
    <scope>IDENTIFICATION</scope>
</reference>
<dbReference type="Gene3D" id="3.30.420.10">
    <property type="entry name" value="Ribonuclease H-like superfamily/Ribonuclease H"/>
    <property type="match status" value="1"/>
</dbReference>
<dbReference type="SUPFAM" id="SSF53098">
    <property type="entry name" value="Ribonuclease H-like"/>
    <property type="match status" value="1"/>
</dbReference>
<dbReference type="InterPro" id="IPR050951">
    <property type="entry name" value="Retrovirus_Pol_polyprotein"/>
</dbReference>
<dbReference type="AlphaFoldDB" id="A0A5S6QKJ0"/>
<dbReference type="Proteomes" id="UP000046395">
    <property type="component" value="Unassembled WGS sequence"/>
</dbReference>
<evidence type="ECO:0000313" key="2">
    <source>
        <dbReference type="Proteomes" id="UP000046395"/>
    </source>
</evidence>
<dbReference type="GO" id="GO:0003676">
    <property type="term" value="F:nucleic acid binding"/>
    <property type="evidence" value="ECO:0007669"/>
    <property type="project" value="InterPro"/>
</dbReference>
<keyword evidence="2" id="KW-1185">Reference proteome</keyword>
<name>A0A5S6QKJ0_TRIMR</name>